<gene>
    <name evidence="1" type="ORF">B9J98_06140</name>
</gene>
<dbReference type="Gene3D" id="1.10.10.10">
    <property type="entry name" value="Winged helix-like DNA-binding domain superfamily/Winged helix DNA-binding domain"/>
    <property type="match status" value="1"/>
</dbReference>
<reference evidence="1 2" key="1">
    <citation type="submission" date="2017-04" db="EMBL/GenBank/DDBJ databases">
        <title>Draft Aigarchaeota genome from a New Zealand hot spring.</title>
        <authorList>
            <person name="Reysenbach A.-L."/>
            <person name="Donaho J.A."/>
            <person name="Gerhart J."/>
            <person name="Kelley J.F."/>
            <person name="Kouba K."/>
            <person name="Podar M."/>
            <person name="Stott M."/>
        </authorList>
    </citation>
    <scope>NUCLEOTIDE SEQUENCE [LARGE SCALE GENOMIC DNA]</scope>
    <source>
        <strain evidence="1">NZ13_MG1</strain>
    </source>
</reference>
<dbReference type="Proteomes" id="UP000244066">
    <property type="component" value="Unassembled WGS sequence"/>
</dbReference>
<organism evidence="1 2">
    <name type="scientific">Candidatus Terraquivivens tikiterensis</name>
    <dbReference type="NCBI Taxonomy" id="1980982"/>
    <lineage>
        <taxon>Archaea</taxon>
        <taxon>Nitrososphaerota</taxon>
        <taxon>Candidatus Wolframiiraptoraceae</taxon>
        <taxon>Candidatus Terraquivivens</taxon>
    </lineage>
</organism>
<dbReference type="InterPro" id="IPR036390">
    <property type="entry name" value="WH_DNA-bd_sf"/>
</dbReference>
<accession>A0A2R7Y1X1</accession>
<proteinExistence type="predicted"/>
<protein>
    <submittedName>
        <fullName evidence="1">Uncharacterized protein</fullName>
    </submittedName>
</protein>
<evidence type="ECO:0000313" key="1">
    <source>
        <dbReference type="EMBL" id="PUA31524.1"/>
    </source>
</evidence>
<dbReference type="AlphaFoldDB" id="A0A2R7Y1X1"/>
<dbReference type="EMBL" id="NDWU01000016">
    <property type="protein sequence ID" value="PUA31524.1"/>
    <property type="molecule type" value="Genomic_DNA"/>
</dbReference>
<dbReference type="Gene3D" id="6.10.140.1230">
    <property type="match status" value="1"/>
</dbReference>
<evidence type="ECO:0000313" key="2">
    <source>
        <dbReference type="Proteomes" id="UP000244066"/>
    </source>
</evidence>
<comment type="caution">
    <text evidence="1">The sequence shown here is derived from an EMBL/GenBank/DDBJ whole genome shotgun (WGS) entry which is preliminary data.</text>
</comment>
<sequence>MFAPKPEIQDRVDAQSYEALVQKIEDSLTSLSVQVDKLRVRYQNMLSRGKEYFERCIEALVARDGERAKMYAVEIAEIKRLADIVIRCCLVLEQIKVRLETILELKEVMGLMVPLTSIIGAVEKEVSLVVPEASKSLRELVESIEDFTSSSAYVETLQTGSVEVNKDAESILEEARRMAAEQVRKSFPEVPVLTEEERMVYSYIMKCGEELDVARCASELGLDVSQVKATIKNLQEKGLIEVLKAEAT</sequence>
<name>A0A2R7Y1X1_9ARCH</name>
<dbReference type="SUPFAM" id="SSF46785">
    <property type="entry name" value="Winged helix' DNA-binding domain"/>
    <property type="match status" value="1"/>
</dbReference>
<dbReference type="InterPro" id="IPR036388">
    <property type="entry name" value="WH-like_DNA-bd_sf"/>
</dbReference>